<dbReference type="InParanoid" id="A0A2R5GE01"/>
<gene>
    <name evidence="4" type="ORF">FCC1311_050162</name>
</gene>
<evidence type="ECO:0000256" key="2">
    <source>
        <dbReference type="SAM" id="Phobius"/>
    </source>
</evidence>
<evidence type="ECO:0000313" key="5">
    <source>
        <dbReference type="Proteomes" id="UP000241890"/>
    </source>
</evidence>
<comment type="caution">
    <text evidence="4">The sequence shown here is derived from an EMBL/GenBank/DDBJ whole genome shotgun (WGS) entry which is preliminary data.</text>
</comment>
<feature type="transmembrane region" description="Helical" evidence="2">
    <location>
        <begin position="354"/>
        <end position="374"/>
    </location>
</feature>
<feature type="transmembrane region" description="Helical" evidence="2">
    <location>
        <begin position="647"/>
        <end position="665"/>
    </location>
</feature>
<dbReference type="OrthoDB" id="5950997at2759"/>
<dbReference type="PANTHER" id="PTHR11319">
    <property type="entry name" value="G PROTEIN-COUPLED RECEPTOR-RELATED"/>
    <property type="match status" value="1"/>
</dbReference>
<dbReference type="Gene3D" id="2.10.50.10">
    <property type="entry name" value="Tumor Necrosis Factor Receptor, subunit A, domain 2"/>
    <property type="match status" value="2"/>
</dbReference>
<name>A0A2R5GE01_9STRA</name>
<dbReference type="InterPro" id="IPR009030">
    <property type="entry name" value="Growth_fac_rcpt_cys_sf"/>
</dbReference>
<reference evidence="4 5" key="1">
    <citation type="submission" date="2017-12" db="EMBL/GenBank/DDBJ databases">
        <title>Sequencing, de novo assembly and annotation of complete genome of a new Thraustochytrid species, strain FCC1311.</title>
        <authorList>
            <person name="Sedici K."/>
            <person name="Godart F."/>
            <person name="Aiese Cigliano R."/>
            <person name="Sanseverino W."/>
            <person name="Barakat M."/>
            <person name="Ortet P."/>
            <person name="Marechal E."/>
            <person name="Cagnac O."/>
            <person name="Amato A."/>
        </authorList>
    </citation>
    <scope>NUCLEOTIDE SEQUENCE [LARGE SCALE GENOMIC DNA]</scope>
</reference>
<organism evidence="4 5">
    <name type="scientific">Hondaea fermentalgiana</name>
    <dbReference type="NCBI Taxonomy" id="2315210"/>
    <lineage>
        <taxon>Eukaryota</taxon>
        <taxon>Sar</taxon>
        <taxon>Stramenopiles</taxon>
        <taxon>Bigyra</taxon>
        <taxon>Labyrinthulomycetes</taxon>
        <taxon>Thraustochytrida</taxon>
        <taxon>Thraustochytriidae</taxon>
        <taxon>Hondaea</taxon>
    </lineage>
</organism>
<keyword evidence="5" id="KW-1185">Reference proteome</keyword>
<evidence type="ECO:0000259" key="3">
    <source>
        <dbReference type="Pfam" id="PF07699"/>
    </source>
</evidence>
<dbReference type="Proteomes" id="UP000241890">
    <property type="component" value="Unassembled WGS sequence"/>
</dbReference>
<dbReference type="InterPro" id="IPR011641">
    <property type="entry name" value="Tyr-kin_ephrin_A/B_rcpt-like"/>
</dbReference>
<feature type="transmembrane region" description="Helical" evidence="2">
    <location>
        <begin position="439"/>
        <end position="459"/>
    </location>
</feature>
<keyword evidence="2" id="KW-0812">Transmembrane</keyword>
<proteinExistence type="predicted"/>
<dbReference type="SUPFAM" id="SSF57184">
    <property type="entry name" value="Growth factor receptor domain"/>
    <property type="match status" value="1"/>
</dbReference>
<sequence>MGSCEACPYGDYSDTMEMQNGSRKTITGADSASLCSCWATFDLDNETNTCMCPPGQSLDIDARLCLPCAVGSYKSALDLSESCEPCAEGLETFQVGSAECEDPLCDLGQERINGECQECKIGTYRGETERFCTPCPSERSDTDAEGSTSIDYCLAPVGSFVLDENTTESCAATDKLSAGANCTAKGLTVETLVINKDFWRIAETSIDIRECPSKEYCAPKSETEDRRRLQELAPGDQYCSEHHTGTLCASCVEGYAKNEALQCTACNAARVSADKARLALWILLAILITLAPAIYVFFASASASAAEKKKKKKASSYLTTCFLRASRAFTRAFSSCPGSDFLKRWWDAMDYKKFIFLKFAQIVVEVSAIVGIMGGGGSTADFLLNMNLGQLLKVFPLGCVTTVNLYTTMLVSTIWPFLMAFFITLVVVIRRASGGDVDAAQKVAIGAFTEILAFIYPGVSSMILSCFVPDSVYRTVDDANPFRPLFRDPSIDYDSAGSQGWRIYAGIMVVVYPIGVLLLFIVGFILRHGFDSKRSMHGFSKLLVQGVTHLERPYEDHYGWYACLELIRRLILTSGFLLVQGISFDDAATFFIACNIFFIVTLTFTLPYKLKDDNILAGLSHLLLCVFALCVQREGKILVVRQSTQPFVAYVIGFEVFFFIGTSLHEAIYGPKGQRGTLPYDDEHDLEAAEGNKSKQLLPETLSIIKASELDEDQSEVPQANRPLSFAASTHSENCSSDDQDSDSAPEGPTSITHV</sequence>
<feature type="transmembrane region" description="Helical" evidence="2">
    <location>
        <begin position="394"/>
        <end position="427"/>
    </location>
</feature>
<keyword evidence="2" id="KW-0472">Membrane</keyword>
<protein>
    <submittedName>
        <fullName evidence="4">Signal peptide, CUB and EGF-like domain-containing protein 3</fullName>
    </submittedName>
</protein>
<feature type="domain" description="Tyrosine-protein kinase ephrin type A/B receptor-like" evidence="3">
    <location>
        <begin position="114"/>
        <end position="153"/>
    </location>
</feature>
<feature type="transmembrane region" description="Helical" evidence="2">
    <location>
        <begin position="615"/>
        <end position="635"/>
    </location>
</feature>
<accession>A0A2R5GE01</accession>
<feature type="transmembrane region" description="Helical" evidence="2">
    <location>
        <begin position="278"/>
        <end position="303"/>
    </location>
</feature>
<dbReference type="AlphaFoldDB" id="A0A2R5GE01"/>
<dbReference type="EMBL" id="BEYU01000049">
    <property type="protein sequence ID" value="GBG28795.1"/>
    <property type="molecule type" value="Genomic_DNA"/>
</dbReference>
<dbReference type="PANTHER" id="PTHR11319:SF35">
    <property type="entry name" value="OUTER MEMBRANE PROTEIN PMPC-RELATED"/>
    <property type="match status" value="1"/>
</dbReference>
<keyword evidence="2" id="KW-1133">Transmembrane helix</keyword>
<feature type="transmembrane region" description="Helical" evidence="2">
    <location>
        <begin position="503"/>
        <end position="526"/>
    </location>
</feature>
<feature type="region of interest" description="Disordered" evidence="1">
    <location>
        <begin position="709"/>
        <end position="755"/>
    </location>
</feature>
<dbReference type="Pfam" id="PF07699">
    <property type="entry name" value="Ephrin_rec_like"/>
    <property type="match status" value="1"/>
</dbReference>
<evidence type="ECO:0000256" key="1">
    <source>
        <dbReference type="SAM" id="MobiDB-lite"/>
    </source>
</evidence>
<evidence type="ECO:0000313" key="4">
    <source>
        <dbReference type="EMBL" id="GBG28795.1"/>
    </source>
</evidence>
<dbReference type="SMART" id="SM01411">
    <property type="entry name" value="Ephrin_rec_like"/>
    <property type="match status" value="2"/>
</dbReference>